<keyword evidence="2" id="KW-1185">Reference proteome</keyword>
<evidence type="ECO:0000313" key="1">
    <source>
        <dbReference type="EMBL" id="CAI9594324.1"/>
    </source>
</evidence>
<evidence type="ECO:0000313" key="2">
    <source>
        <dbReference type="Proteomes" id="UP001162483"/>
    </source>
</evidence>
<dbReference type="EMBL" id="CATNWA010016656">
    <property type="protein sequence ID" value="CAI9594324.1"/>
    <property type="molecule type" value="Genomic_DNA"/>
</dbReference>
<dbReference type="Proteomes" id="UP001162483">
    <property type="component" value="Unassembled WGS sequence"/>
</dbReference>
<name>A0ABN9FBB9_9NEOB</name>
<proteinExistence type="predicted"/>
<sequence>MSIFLCSKWRSFHSALDSADLSCVDHMHSPKKKKKPLQQYTPN</sequence>
<protein>
    <submittedName>
        <fullName evidence="1">Uncharacterized protein</fullName>
    </submittedName>
</protein>
<organism evidence="1 2">
    <name type="scientific">Staurois parvus</name>
    <dbReference type="NCBI Taxonomy" id="386267"/>
    <lineage>
        <taxon>Eukaryota</taxon>
        <taxon>Metazoa</taxon>
        <taxon>Chordata</taxon>
        <taxon>Craniata</taxon>
        <taxon>Vertebrata</taxon>
        <taxon>Euteleostomi</taxon>
        <taxon>Amphibia</taxon>
        <taxon>Batrachia</taxon>
        <taxon>Anura</taxon>
        <taxon>Neobatrachia</taxon>
        <taxon>Ranoidea</taxon>
        <taxon>Ranidae</taxon>
        <taxon>Staurois</taxon>
    </lineage>
</organism>
<comment type="caution">
    <text evidence="1">The sequence shown here is derived from an EMBL/GenBank/DDBJ whole genome shotgun (WGS) entry which is preliminary data.</text>
</comment>
<reference evidence="1" key="1">
    <citation type="submission" date="2023-05" db="EMBL/GenBank/DDBJ databases">
        <authorList>
            <person name="Stuckert A."/>
        </authorList>
    </citation>
    <scope>NUCLEOTIDE SEQUENCE</scope>
</reference>
<accession>A0ABN9FBB9</accession>
<gene>
    <name evidence="1" type="ORF">SPARVUS_LOCUS11709810</name>
</gene>